<dbReference type="InterPro" id="IPR036908">
    <property type="entry name" value="RlpA-like_sf"/>
</dbReference>
<dbReference type="PANTHER" id="PTHR33191:SF9">
    <property type="entry name" value="RIPENING-RELATED PROTEIN 2-RELATED"/>
    <property type="match status" value="1"/>
</dbReference>
<keyword evidence="6" id="KW-1185">Reference proteome</keyword>
<dbReference type="Pfam" id="PF24300">
    <property type="entry name" value="KWL1"/>
    <property type="match status" value="1"/>
</dbReference>
<dbReference type="AlphaFoldDB" id="A0AAP0WZ82"/>
<keyword evidence="4" id="KW-0732">Signal</keyword>
<reference evidence="5 6" key="1">
    <citation type="journal article" date="2024" name="Plant J.">
        <title>Genome sequences and population genomics reveal climatic adaptation and genomic divergence between two closely related sweetgum species.</title>
        <authorList>
            <person name="Xu W.Q."/>
            <person name="Ren C.Q."/>
            <person name="Zhang X.Y."/>
            <person name="Comes H.P."/>
            <person name="Liu X.H."/>
            <person name="Li Y.G."/>
            <person name="Kettle C.J."/>
            <person name="Jalonen R."/>
            <person name="Gaisberger H."/>
            <person name="Ma Y.Z."/>
            <person name="Qiu Y.X."/>
        </authorList>
    </citation>
    <scope>NUCLEOTIDE SEQUENCE [LARGE SCALE GENOMIC DNA]</scope>
    <source>
        <strain evidence="5">Hangzhou</strain>
    </source>
</reference>
<proteinExistence type="inferred from homology"/>
<evidence type="ECO:0000313" key="5">
    <source>
        <dbReference type="EMBL" id="KAK9280300.1"/>
    </source>
</evidence>
<dbReference type="PANTHER" id="PTHR33191">
    <property type="entry name" value="RIPENING-RELATED PROTEIN 2-RELATED"/>
    <property type="match status" value="1"/>
</dbReference>
<comment type="caution">
    <text evidence="5">The sequence shown here is derived from an EMBL/GenBank/DDBJ whole genome shotgun (WGS) entry which is preliminary data.</text>
</comment>
<sequence length="92" mass="10295">MPNPRRLCWQANLHQWKMRRRWPIAAGSKQGKMIRITPSNGKSVTAKVVDMHGCDKEHAGQPPCDNNNVDGSDAAWSGLGLDKDIGVDVWWT</sequence>
<evidence type="ECO:0000256" key="4">
    <source>
        <dbReference type="ARBA" id="ARBA00022729"/>
    </source>
</evidence>
<dbReference type="EMBL" id="JBBPBK010000008">
    <property type="protein sequence ID" value="KAK9280300.1"/>
    <property type="molecule type" value="Genomic_DNA"/>
</dbReference>
<evidence type="ECO:0000256" key="3">
    <source>
        <dbReference type="ARBA" id="ARBA00022525"/>
    </source>
</evidence>
<comment type="similarity">
    <text evidence="2">Belongs to the kiwellin family.</text>
</comment>
<dbReference type="InterPro" id="IPR039271">
    <property type="entry name" value="Kiwellin-like"/>
</dbReference>
<accession>A0AAP0WZ82</accession>
<evidence type="ECO:0000313" key="6">
    <source>
        <dbReference type="Proteomes" id="UP001415857"/>
    </source>
</evidence>
<name>A0AAP0WZ82_LIQFO</name>
<comment type="subcellular location">
    <subcellularLocation>
        <location evidence="1">Secreted</location>
    </subcellularLocation>
</comment>
<keyword evidence="3" id="KW-0964">Secreted</keyword>
<dbReference type="Gene3D" id="2.40.40.10">
    <property type="entry name" value="RlpA-like domain"/>
    <property type="match status" value="1"/>
</dbReference>
<protein>
    <submittedName>
        <fullName evidence="5">Uncharacterized protein</fullName>
    </submittedName>
</protein>
<evidence type="ECO:0000256" key="1">
    <source>
        <dbReference type="ARBA" id="ARBA00004613"/>
    </source>
</evidence>
<dbReference type="SUPFAM" id="SSF50685">
    <property type="entry name" value="Barwin-like endoglucanases"/>
    <property type="match status" value="1"/>
</dbReference>
<organism evidence="5 6">
    <name type="scientific">Liquidambar formosana</name>
    <name type="common">Formosan gum</name>
    <dbReference type="NCBI Taxonomy" id="63359"/>
    <lineage>
        <taxon>Eukaryota</taxon>
        <taxon>Viridiplantae</taxon>
        <taxon>Streptophyta</taxon>
        <taxon>Embryophyta</taxon>
        <taxon>Tracheophyta</taxon>
        <taxon>Spermatophyta</taxon>
        <taxon>Magnoliopsida</taxon>
        <taxon>eudicotyledons</taxon>
        <taxon>Gunneridae</taxon>
        <taxon>Pentapetalae</taxon>
        <taxon>Saxifragales</taxon>
        <taxon>Altingiaceae</taxon>
        <taxon>Liquidambar</taxon>
    </lineage>
</organism>
<evidence type="ECO:0000256" key="2">
    <source>
        <dbReference type="ARBA" id="ARBA00005592"/>
    </source>
</evidence>
<gene>
    <name evidence="5" type="ORF">L1049_013988</name>
</gene>
<dbReference type="GO" id="GO:0005576">
    <property type="term" value="C:extracellular region"/>
    <property type="evidence" value="ECO:0007669"/>
    <property type="project" value="UniProtKB-SubCell"/>
</dbReference>
<dbReference type="Proteomes" id="UP001415857">
    <property type="component" value="Unassembled WGS sequence"/>
</dbReference>